<feature type="region of interest" description="Disordered" evidence="1">
    <location>
        <begin position="296"/>
        <end position="343"/>
    </location>
</feature>
<evidence type="ECO:0000256" key="1">
    <source>
        <dbReference type="SAM" id="MobiDB-lite"/>
    </source>
</evidence>
<dbReference type="GO" id="GO:0005829">
    <property type="term" value="C:cytosol"/>
    <property type="evidence" value="ECO:0007669"/>
    <property type="project" value="TreeGrafter"/>
</dbReference>
<sequence length="343" mass="37870">MSFEVKSIYFHGKRSILSQSVNGPCALLAIVNTILLQTTDQSPAEHHQLVALVNSGERTVALESIQPILYSLAVNNLQQRGATPEETQAILNLLPSLNEGLNVDPHFAGGFTPSVEVSVFDVFGLKIVHGWIIDPQSPEYANVIKHNSYEEAQGVLVEAYEKQQAGETQGEIIEDSEALKRFMAHTATQLTDYGLGVLKRSLLDEEICVFFRNNHFNTIIKHELDVYQLVTDQGFLKKRDFVWESLLSVNGSINSFFTGNFQPLVEGETVEDEDEDEALARQMQEEEDQRVAKALQKRYEGNKRTTAGNGTNDSANAAAARGSQSNNVSSSEGQSSSKCCVIM</sequence>
<feature type="domain" description="MINDY deubiquitinase" evidence="2">
    <location>
        <begin position="2"/>
        <end position="261"/>
    </location>
</feature>
<dbReference type="PANTHER" id="PTHR18063:SF6">
    <property type="entry name" value="UBIQUITIN CARBOXYL-TERMINAL HYDROLASE"/>
    <property type="match status" value="1"/>
</dbReference>
<dbReference type="GO" id="GO:0071108">
    <property type="term" value="P:protein K48-linked deubiquitination"/>
    <property type="evidence" value="ECO:0007669"/>
    <property type="project" value="TreeGrafter"/>
</dbReference>
<feature type="compositionally biased region" description="Low complexity" evidence="1">
    <location>
        <begin position="322"/>
        <end position="337"/>
    </location>
</feature>
<dbReference type="Pfam" id="PF04424">
    <property type="entry name" value="MINDY_DUB"/>
    <property type="match status" value="1"/>
</dbReference>
<evidence type="ECO:0000313" key="3">
    <source>
        <dbReference type="EMBL" id="ODV71561.1"/>
    </source>
</evidence>
<dbReference type="OMA" id="HTRFSNE"/>
<protein>
    <recommendedName>
        <fullName evidence="2">MINDY deubiquitinase domain-containing protein</fullName>
    </recommendedName>
</protein>
<feature type="compositionally biased region" description="Polar residues" evidence="1">
    <location>
        <begin position="304"/>
        <end position="315"/>
    </location>
</feature>
<dbReference type="Proteomes" id="UP000094389">
    <property type="component" value="Unassembled WGS sequence"/>
</dbReference>
<dbReference type="STRING" id="983966.A0A1E4RWJ1"/>
<reference evidence="3 4" key="1">
    <citation type="journal article" date="2016" name="Proc. Natl. Acad. Sci. U.S.A.">
        <title>Comparative genomics of biotechnologically important yeasts.</title>
        <authorList>
            <person name="Riley R."/>
            <person name="Haridas S."/>
            <person name="Wolfe K.H."/>
            <person name="Lopes M.R."/>
            <person name="Hittinger C.T."/>
            <person name="Goeker M."/>
            <person name="Salamov A.A."/>
            <person name="Wisecaver J.H."/>
            <person name="Long T.M."/>
            <person name="Calvey C.H."/>
            <person name="Aerts A.L."/>
            <person name="Barry K.W."/>
            <person name="Choi C."/>
            <person name="Clum A."/>
            <person name="Coughlan A.Y."/>
            <person name="Deshpande S."/>
            <person name="Douglass A.P."/>
            <person name="Hanson S.J."/>
            <person name="Klenk H.-P."/>
            <person name="LaButti K.M."/>
            <person name="Lapidus A."/>
            <person name="Lindquist E.A."/>
            <person name="Lipzen A.M."/>
            <person name="Meier-Kolthoff J.P."/>
            <person name="Ohm R.A."/>
            <person name="Otillar R.P."/>
            <person name="Pangilinan J.L."/>
            <person name="Peng Y."/>
            <person name="Rokas A."/>
            <person name="Rosa C.A."/>
            <person name="Scheuner C."/>
            <person name="Sibirny A.A."/>
            <person name="Slot J.C."/>
            <person name="Stielow J.B."/>
            <person name="Sun H."/>
            <person name="Kurtzman C.P."/>
            <person name="Blackwell M."/>
            <person name="Grigoriev I.V."/>
            <person name="Jeffries T.W."/>
        </authorList>
    </citation>
    <scope>NUCLEOTIDE SEQUENCE [LARGE SCALE GENOMIC DNA]</scope>
    <source>
        <strain evidence="4">ATCC 18201 / CBS 1600 / BCRC 20928 / JCM 3617 / NBRC 0987 / NRRL Y-1542</strain>
    </source>
</reference>
<gene>
    <name evidence="3" type="ORF">CYBJADRAFT_174851</name>
</gene>
<proteinExistence type="predicted"/>
<dbReference type="OrthoDB" id="10261212at2759"/>
<dbReference type="InterPro" id="IPR007518">
    <property type="entry name" value="MINDY"/>
</dbReference>
<accession>A0A1E4RWJ1</accession>
<evidence type="ECO:0000259" key="2">
    <source>
        <dbReference type="Pfam" id="PF04424"/>
    </source>
</evidence>
<dbReference type="GO" id="GO:0016807">
    <property type="term" value="F:cysteine-type carboxypeptidase activity"/>
    <property type="evidence" value="ECO:0007669"/>
    <property type="project" value="TreeGrafter"/>
</dbReference>
<organism evidence="3 4">
    <name type="scientific">Cyberlindnera jadinii (strain ATCC 18201 / CBS 1600 / BCRC 20928 / JCM 3617 / NBRC 0987 / NRRL Y-1542)</name>
    <name type="common">Torula yeast</name>
    <name type="synonym">Candida utilis</name>
    <dbReference type="NCBI Taxonomy" id="983966"/>
    <lineage>
        <taxon>Eukaryota</taxon>
        <taxon>Fungi</taxon>
        <taxon>Dikarya</taxon>
        <taxon>Ascomycota</taxon>
        <taxon>Saccharomycotina</taxon>
        <taxon>Saccharomycetes</taxon>
        <taxon>Phaffomycetales</taxon>
        <taxon>Phaffomycetaceae</taxon>
        <taxon>Cyberlindnera</taxon>
    </lineage>
</organism>
<dbReference type="GO" id="GO:0004843">
    <property type="term" value="F:cysteine-type deubiquitinase activity"/>
    <property type="evidence" value="ECO:0007669"/>
    <property type="project" value="InterPro"/>
</dbReference>
<dbReference type="RefSeq" id="XP_020068600.1">
    <property type="nucleotide sequence ID" value="XM_020216628.1"/>
</dbReference>
<dbReference type="PANTHER" id="PTHR18063">
    <property type="entry name" value="NF-E2 INDUCIBLE PROTEIN"/>
    <property type="match status" value="1"/>
</dbReference>
<dbReference type="AlphaFoldDB" id="A0A1E4RWJ1"/>
<keyword evidence="4" id="KW-1185">Reference proteome</keyword>
<name>A0A1E4RWJ1_CYBJN</name>
<evidence type="ECO:0000313" key="4">
    <source>
        <dbReference type="Proteomes" id="UP000094389"/>
    </source>
</evidence>
<dbReference type="GeneID" id="30991024"/>
<dbReference type="GO" id="GO:1990380">
    <property type="term" value="F:K48-linked deubiquitinase activity"/>
    <property type="evidence" value="ECO:0007669"/>
    <property type="project" value="InterPro"/>
</dbReference>
<dbReference type="InterPro" id="IPR033979">
    <property type="entry name" value="MINDY_domain"/>
</dbReference>
<dbReference type="EMBL" id="KV453939">
    <property type="protein sequence ID" value="ODV71561.1"/>
    <property type="molecule type" value="Genomic_DNA"/>
</dbReference>
<dbReference type="GO" id="GO:0071944">
    <property type="term" value="C:cell periphery"/>
    <property type="evidence" value="ECO:0007669"/>
    <property type="project" value="TreeGrafter"/>
</dbReference>